<dbReference type="PANTHER" id="PTHR31589:SF217">
    <property type="entry name" value="CARBOXYL-TERMINAL PEPTIDASE"/>
    <property type="match status" value="1"/>
</dbReference>
<feature type="region of interest" description="Disordered" evidence="1">
    <location>
        <begin position="111"/>
        <end position="135"/>
    </location>
</feature>
<dbReference type="Pfam" id="PF03080">
    <property type="entry name" value="Neprosin"/>
    <property type="match status" value="1"/>
</dbReference>
<evidence type="ECO:0000256" key="1">
    <source>
        <dbReference type="SAM" id="MobiDB-lite"/>
    </source>
</evidence>
<proteinExistence type="predicted"/>
<dbReference type="PANTHER" id="PTHR31589">
    <property type="entry name" value="PROTEIN, PUTATIVE (DUF239)-RELATED-RELATED"/>
    <property type="match status" value="1"/>
</dbReference>
<evidence type="ECO:0000256" key="2">
    <source>
        <dbReference type="SAM" id="SignalP"/>
    </source>
</evidence>
<dbReference type="Gene3D" id="3.90.1320.10">
    <property type="entry name" value="Outer-capsid protein sigma 3, large lobe"/>
    <property type="match status" value="1"/>
</dbReference>
<reference evidence="4" key="2">
    <citation type="journal article" date="2023" name="Int. J. Mol. Sci.">
        <title>De Novo Assembly and Annotation of 11 Diverse Shrub Willow (Salix) Genomes Reveals Novel Gene Organization in Sex-Linked Regions.</title>
        <authorList>
            <person name="Hyden B."/>
            <person name="Feng K."/>
            <person name="Yates T.B."/>
            <person name="Jawdy S."/>
            <person name="Cereghino C."/>
            <person name="Smart L.B."/>
            <person name="Muchero W."/>
        </authorList>
    </citation>
    <scope>NUCLEOTIDE SEQUENCE</scope>
    <source>
        <tissue evidence="4">Shoot tip</tissue>
    </source>
</reference>
<keyword evidence="2" id="KW-0732">Signal</keyword>
<keyword evidence="5" id="KW-1185">Reference proteome</keyword>
<dbReference type="Pfam" id="PF14365">
    <property type="entry name" value="Neprosin_AP"/>
    <property type="match status" value="1"/>
</dbReference>
<name>A0A9Q0X361_9ROSI</name>
<dbReference type="PROSITE" id="PS52045">
    <property type="entry name" value="NEPROSIN_PEP_CD"/>
    <property type="match status" value="1"/>
</dbReference>
<dbReference type="AlphaFoldDB" id="A0A9Q0X361"/>
<evidence type="ECO:0000313" key="5">
    <source>
        <dbReference type="Proteomes" id="UP001151752"/>
    </source>
</evidence>
<feature type="chain" id="PRO_5040159888" description="Neprosin PEP catalytic domain-containing protein" evidence="2">
    <location>
        <begin position="34"/>
        <end position="329"/>
    </location>
</feature>
<gene>
    <name evidence="4" type="ORF">OIU74_001784</name>
</gene>
<dbReference type="EMBL" id="JAPFFM010000001">
    <property type="protein sequence ID" value="KAJ6777879.1"/>
    <property type="molecule type" value="Genomic_DNA"/>
</dbReference>
<feature type="compositionally biased region" description="Basic and acidic residues" evidence="1">
    <location>
        <begin position="116"/>
        <end position="125"/>
    </location>
</feature>
<dbReference type="Proteomes" id="UP001151752">
    <property type="component" value="Chromosome 16"/>
</dbReference>
<feature type="domain" description="Neprosin PEP catalytic" evidence="3">
    <location>
        <begin position="137"/>
        <end position="329"/>
    </location>
</feature>
<protein>
    <recommendedName>
        <fullName evidence="3">Neprosin PEP catalytic domain-containing protein</fullName>
    </recommendedName>
</protein>
<feature type="region of interest" description="Disordered" evidence="1">
    <location>
        <begin position="35"/>
        <end position="60"/>
    </location>
</feature>
<reference evidence="4" key="1">
    <citation type="submission" date="2022-11" db="EMBL/GenBank/DDBJ databases">
        <authorList>
            <person name="Hyden B.L."/>
            <person name="Feng K."/>
            <person name="Yates T."/>
            <person name="Jawdy S."/>
            <person name="Smart L.B."/>
            <person name="Muchero W."/>
        </authorList>
    </citation>
    <scope>NUCLEOTIDE SEQUENCE</scope>
    <source>
        <tissue evidence="4">Shoot tip</tissue>
    </source>
</reference>
<dbReference type="InterPro" id="IPR025521">
    <property type="entry name" value="Neprosin_propep"/>
</dbReference>
<feature type="signal peptide" evidence="2">
    <location>
        <begin position="1"/>
        <end position="33"/>
    </location>
</feature>
<dbReference type="InterPro" id="IPR053168">
    <property type="entry name" value="Glutamic_endopeptidase"/>
</dbReference>
<evidence type="ECO:0000313" key="4">
    <source>
        <dbReference type="EMBL" id="KAJ6777879.1"/>
    </source>
</evidence>
<accession>A0A9Q0X361</accession>
<evidence type="ECO:0000259" key="3">
    <source>
        <dbReference type="PROSITE" id="PS52045"/>
    </source>
</evidence>
<organism evidence="4 5">
    <name type="scientific">Salix koriyanagi</name>
    <dbReference type="NCBI Taxonomy" id="2511006"/>
    <lineage>
        <taxon>Eukaryota</taxon>
        <taxon>Viridiplantae</taxon>
        <taxon>Streptophyta</taxon>
        <taxon>Embryophyta</taxon>
        <taxon>Tracheophyta</taxon>
        <taxon>Spermatophyta</taxon>
        <taxon>Magnoliopsida</taxon>
        <taxon>eudicotyledons</taxon>
        <taxon>Gunneridae</taxon>
        <taxon>Pentapetalae</taxon>
        <taxon>rosids</taxon>
        <taxon>fabids</taxon>
        <taxon>Malpighiales</taxon>
        <taxon>Salicaceae</taxon>
        <taxon>Saliceae</taxon>
        <taxon>Salix</taxon>
    </lineage>
</organism>
<dbReference type="InterPro" id="IPR004314">
    <property type="entry name" value="Neprosin"/>
</dbReference>
<comment type="caution">
    <text evidence="4">The sequence shown here is derived from an EMBL/GenBank/DDBJ whole genome shotgun (WGS) entry which is preliminary data.</text>
</comment>
<sequence>MMAAHLLRRSWGGTISLLIVILLLSCCSQMTSAAAAPASRKSGGGGGGSSSGTSMSQQNKLDVRQHLKRLNKPPLKTIKSPDGDIIDCVHIAHQPAFDHPLLKNHTIQTRPNFHPDGTKFEESKRVSGQKARSSKPITQLWHLKGRFGKKKPTNIPHQPRSAQPDLVTQTGHQPNEFSLSQIWILGGTFGQDLNSIEAGWQVSPDLYGDNRTRLFTYWTSDAYQATGCYNLLCTGFIQINNEVSMGASIFPISGYRESQYDISLLVWKDPKEGNWWLQFGNDYVLGYWPGFLFSYLTDSASMIEWGGEIVNSESDEQHTTTQMGSGTFP</sequence>